<dbReference type="Proteomes" id="UP000050502">
    <property type="component" value="Unassembled WGS sequence"/>
</dbReference>
<dbReference type="GO" id="GO:0016787">
    <property type="term" value="F:hydrolase activity"/>
    <property type="evidence" value="ECO:0007669"/>
    <property type="project" value="UniProtKB-KW"/>
</dbReference>
<evidence type="ECO:0000256" key="1">
    <source>
        <dbReference type="ARBA" id="ARBA00005947"/>
    </source>
</evidence>
<evidence type="ECO:0000313" key="4">
    <source>
        <dbReference type="EMBL" id="GAP63494.1"/>
    </source>
</evidence>
<name>A0A0M9UCZ6_9CHLR</name>
<keyword evidence="2" id="KW-0378">Hydrolase</keyword>
<evidence type="ECO:0000313" key="6">
    <source>
        <dbReference type="Proteomes" id="UP000037784"/>
    </source>
</evidence>
<dbReference type="InterPro" id="IPR000286">
    <property type="entry name" value="HDACs"/>
</dbReference>
<reference evidence="6" key="3">
    <citation type="submission" date="2015-08" db="EMBL/GenBank/DDBJ databases">
        <title>Draft Genome Sequence of a Heterotrophic Facultative Anaerobic Bacterium Ardenticatena maritima Strain 110S.</title>
        <authorList>
            <person name="Kawaichi S."/>
            <person name="Yoshida T."/>
            <person name="Sako Y."/>
            <person name="Nakamura R."/>
        </authorList>
    </citation>
    <scope>NUCLEOTIDE SEQUENCE [LARGE SCALE GENOMIC DNA]</scope>
    <source>
        <strain evidence="6">110S</strain>
    </source>
</reference>
<proteinExistence type="inferred from homology"/>
<dbReference type="SUPFAM" id="SSF52768">
    <property type="entry name" value="Arginase/deacetylase"/>
    <property type="match status" value="1"/>
</dbReference>
<dbReference type="PRINTS" id="PR01270">
    <property type="entry name" value="HDASUPER"/>
</dbReference>
<dbReference type="GO" id="GO:0040029">
    <property type="term" value="P:epigenetic regulation of gene expression"/>
    <property type="evidence" value="ECO:0007669"/>
    <property type="project" value="TreeGrafter"/>
</dbReference>
<dbReference type="PANTHER" id="PTHR10625">
    <property type="entry name" value="HISTONE DEACETYLASE HDAC1-RELATED"/>
    <property type="match status" value="1"/>
</dbReference>
<dbReference type="Gene3D" id="3.40.800.20">
    <property type="entry name" value="Histone deacetylase domain"/>
    <property type="match status" value="1"/>
</dbReference>
<dbReference type="Proteomes" id="UP000037784">
    <property type="component" value="Unassembled WGS sequence"/>
</dbReference>
<evidence type="ECO:0000256" key="2">
    <source>
        <dbReference type="ARBA" id="ARBA00022801"/>
    </source>
</evidence>
<protein>
    <submittedName>
        <fullName evidence="5">Deacetylase</fullName>
    </submittedName>
</protein>
<dbReference type="STRING" id="872965.SE16_03720"/>
<dbReference type="InterPro" id="IPR023696">
    <property type="entry name" value="Ureohydrolase_dom_sf"/>
</dbReference>
<sequence>MNQRRPPIAYYSDTFVLPLPEGHRFPMQKYRLLRERVIADGIIPPDRLAVPPAATDEMLMRAHTADYVHRVQHGTLSRQEIRRIGFPWSPQMVERSRRSVGATVAAAHVALHYGVGINLAGGTHHATADEGQGFCVFNDVAVAARALQAEGVVQRVLVVDCDVHQGNGTAAIFADDPTVYTFSIHGAKNFPFRKINGDLDIALDDNTEDDAYLEALERGLTRAFEEANAEIVFYVSGADPFVGDRLGRLALSKQGLAQRDRMVFSFCRRAGLPVVVVMAGGYAVPIEETVDIHVQTIRLALEYLSFERQPH</sequence>
<feature type="domain" description="Histone deacetylase" evidence="3">
    <location>
        <begin position="23"/>
        <end position="288"/>
    </location>
</feature>
<dbReference type="Pfam" id="PF00850">
    <property type="entry name" value="Hist_deacetyl"/>
    <property type="match status" value="1"/>
</dbReference>
<comment type="caution">
    <text evidence="4">The sequence shown here is derived from an EMBL/GenBank/DDBJ whole genome shotgun (WGS) entry which is preliminary data.</text>
</comment>
<dbReference type="InterPro" id="IPR037138">
    <property type="entry name" value="His_deacetylse_dom_sf"/>
</dbReference>
<dbReference type="InParanoid" id="A0A0M9UCZ6"/>
<reference evidence="5 7" key="2">
    <citation type="submission" date="2015-07" db="EMBL/GenBank/DDBJ databases">
        <title>Whole genome sequence of Ardenticatena maritima DSM 23922.</title>
        <authorList>
            <person name="Hemp J."/>
            <person name="Ward L.M."/>
            <person name="Pace L.A."/>
            <person name="Fischer W.W."/>
        </authorList>
    </citation>
    <scope>NUCLEOTIDE SEQUENCE [LARGE SCALE GENOMIC DNA]</scope>
    <source>
        <strain evidence="5 7">110S</strain>
    </source>
</reference>
<accession>A0A0M9UCZ6</accession>
<evidence type="ECO:0000259" key="3">
    <source>
        <dbReference type="Pfam" id="PF00850"/>
    </source>
</evidence>
<reference evidence="4 6" key="1">
    <citation type="journal article" date="2015" name="Genome Announc.">
        <title>Draft Genome Sequence of a Heterotrophic Facultative Anaerobic Thermophilic Bacterium, Ardenticatena maritima Strain 110ST.</title>
        <authorList>
            <person name="Kawaichi S."/>
            <person name="Yoshida T."/>
            <person name="Sako Y."/>
            <person name="Nakamura R."/>
        </authorList>
    </citation>
    <scope>NUCLEOTIDE SEQUENCE [LARGE SCALE GENOMIC DNA]</scope>
    <source>
        <strain evidence="4 6">110S</strain>
    </source>
</reference>
<gene>
    <name evidence="4" type="ORF">ARMA_1917</name>
    <name evidence="5" type="ORF">SE16_03720</name>
</gene>
<dbReference type="AlphaFoldDB" id="A0A0M9UCZ6"/>
<organism evidence="4 6">
    <name type="scientific">Ardenticatena maritima</name>
    <dbReference type="NCBI Taxonomy" id="872965"/>
    <lineage>
        <taxon>Bacteria</taxon>
        <taxon>Bacillati</taxon>
        <taxon>Chloroflexota</taxon>
        <taxon>Ardenticatenia</taxon>
        <taxon>Ardenticatenales</taxon>
        <taxon>Ardenticatenaceae</taxon>
        <taxon>Ardenticatena</taxon>
    </lineage>
</organism>
<dbReference type="OrthoDB" id="9808367at2"/>
<evidence type="ECO:0000313" key="7">
    <source>
        <dbReference type="Proteomes" id="UP000050502"/>
    </source>
</evidence>
<dbReference type="GO" id="GO:0004407">
    <property type="term" value="F:histone deacetylase activity"/>
    <property type="evidence" value="ECO:0007669"/>
    <property type="project" value="InterPro"/>
</dbReference>
<comment type="similarity">
    <text evidence="1">Belongs to the histone deacetylase family.</text>
</comment>
<dbReference type="InterPro" id="IPR023801">
    <property type="entry name" value="His_deacetylse_dom"/>
</dbReference>
<dbReference type="CDD" id="cd09993">
    <property type="entry name" value="HDAC_classIV"/>
    <property type="match status" value="1"/>
</dbReference>
<dbReference type="PANTHER" id="PTHR10625:SF19">
    <property type="entry name" value="HISTONE DEACETYLASE 12"/>
    <property type="match status" value="1"/>
</dbReference>
<dbReference type="InterPro" id="IPR044150">
    <property type="entry name" value="HDAC_classIV"/>
</dbReference>
<evidence type="ECO:0000313" key="5">
    <source>
        <dbReference type="EMBL" id="KPL89537.1"/>
    </source>
</evidence>
<keyword evidence="6" id="KW-1185">Reference proteome</keyword>
<dbReference type="EMBL" id="LGKN01000003">
    <property type="protein sequence ID" value="KPL89537.1"/>
    <property type="molecule type" value="Genomic_DNA"/>
</dbReference>
<dbReference type="RefSeq" id="WP_054493322.1">
    <property type="nucleotide sequence ID" value="NZ_BBZA01000154.1"/>
</dbReference>
<dbReference type="EMBL" id="BBZA01000154">
    <property type="protein sequence ID" value="GAP63494.1"/>
    <property type="molecule type" value="Genomic_DNA"/>
</dbReference>
<dbReference type="PATRIC" id="fig|872965.6.peg.709"/>